<evidence type="ECO:0000313" key="2">
    <source>
        <dbReference type="Proteomes" id="UP000187209"/>
    </source>
</evidence>
<keyword evidence="2" id="KW-1185">Reference proteome</keyword>
<dbReference type="EMBL" id="MPUH01000169">
    <property type="protein sequence ID" value="OMJ87752.1"/>
    <property type="molecule type" value="Genomic_DNA"/>
</dbReference>
<sequence length="106" mass="11805">MIEEQEDEECITIKAAKPKSSNLIADPFNKSEISQLENDEELKSSKKCINKEEFNDLSLSTSQKSAATFGIFVERSSEIICQVKNSFGKKKSRKSEGDSCCSCLIT</sequence>
<comment type="caution">
    <text evidence="1">The sequence shown here is derived from an EMBL/GenBank/DDBJ whole genome shotgun (WGS) entry which is preliminary data.</text>
</comment>
<dbReference type="AlphaFoldDB" id="A0A1R2CFF2"/>
<reference evidence="1 2" key="1">
    <citation type="submission" date="2016-11" db="EMBL/GenBank/DDBJ databases">
        <title>The macronuclear genome of Stentor coeruleus: a giant cell with tiny introns.</title>
        <authorList>
            <person name="Slabodnick M."/>
            <person name="Ruby J.G."/>
            <person name="Reiff S.B."/>
            <person name="Swart E.C."/>
            <person name="Gosai S."/>
            <person name="Prabakaran S."/>
            <person name="Witkowska E."/>
            <person name="Larue G.E."/>
            <person name="Fisher S."/>
            <person name="Freeman R.M."/>
            <person name="Gunawardena J."/>
            <person name="Chu W."/>
            <person name="Stover N.A."/>
            <person name="Gregory B.D."/>
            <person name="Nowacki M."/>
            <person name="Derisi J."/>
            <person name="Roy S.W."/>
            <person name="Marshall W.F."/>
            <person name="Sood P."/>
        </authorList>
    </citation>
    <scope>NUCLEOTIDE SEQUENCE [LARGE SCALE GENOMIC DNA]</scope>
    <source>
        <strain evidence="1">WM001</strain>
    </source>
</reference>
<protein>
    <submittedName>
        <fullName evidence="1">Uncharacterized protein</fullName>
    </submittedName>
</protein>
<dbReference type="Proteomes" id="UP000187209">
    <property type="component" value="Unassembled WGS sequence"/>
</dbReference>
<name>A0A1R2CFF2_9CILI</name>
<organism evidence="1 2">
    <name type="scientific">Stentor coeruleus</name>
    <dbReference type="NCBI Taxonomy" id="5963"/>
    <lineage>
        <taxon>Eukaryota</taxon>
        <taxon>Sar</taxon>
        <taxon>Alveolata</taxon>
        <taxon>Ciliophora</taxon>
        <taxon>Postciliodesmatophora</taxon>
        <taxon>Heterotrichea</taxon>
        <taxon>Heterotrichida</taxon>
        <taxon>Stentoridae</taxon>
        <taxon>Stentor</taxon>
    </lineage>
</organism>
<gene>
    <name evidence="1" type="ORF">SteCoe_10499</name>
</gene>
<proteinExistence type="predicted"/>
<accession>A0A1R2CFF2</accession>
<evidence type="ECO:0000313" key="1">
    <source>
        <dbReference type="EMBL" id="OMJ87752.1"/>
    </source>
</evidence>